<evidence type="ECO:0000256" key="10">
    <source>
        <dbReference type="ARBA" id="ARBA00023114"/>
    </source>
</evidence>
<name>A0A370QG44_9FLAO</name>
<evidence type="ECO:0000256" key="12">
    <source>
        <dbReference type="ARBA" id="ARBA00023139"/>
    </source>
</evidence>
<evidence type="ECO:0000256" key="6">
    <source>
        <dbReference type="ARBA" id="ARBA00022692"/>
    </source>
</evidence>
<dbReference type="InterPro" id="IPR003715">
    <property type="entry name" value="Poly_export_N"/>
</dbReference>
<evidence type="ECO:0000256" key="14">
    <source>
        <dbReference type="ARBA" id="ARBA00023288"/>
    </source>
</evidence>
<evidence type="ECO:0000256" key="2">
    <source>
        <dbReference type="ARBA" id="ARBA00009450"/>
    </source>
</evidence>
<keyword evidence="19" id="KW-1185">Reference proteome</keyword>
<dbReference type="PANTHER" id="PTHR33619">
    <property type="entry name" value="POLYSACCHARIDE EXPORT PROTEIN GFCE-RELATED"/>
    <property type="match status" value="1"/>
</dbReference>
<gene>
    <name evidence="18" type="ORF">C8D94_102525</name>
</gene>
<evidence type="ECO:0000259" key="16">
    <source>
        <dbReference type="Pfam" id="PF02563"/>
    </source>
</evidence>
<keyword evidence="8" id="KW-0625">Polysaccharide transport</keyword>
<sequence>MKNTLFVLLLSLFLGSCATKKEIVYFQDASELNNQKDSNFFEPIIEANDILHITVSSLDGEVVAPFMKNTTNSNAINGRNPLLEGYLVNPEGYVQFPVLGKIKLSGKTRAEAIGDLTKRISEYVKDAVVDVRIMNFKITVLGAVNNPSVFTIGDERVSIPQALGLAGDLSQDGRRENIMIIRQEDGKQKVTRVDLTQTDFFKSPYYFLKQNDIIYVEPSLKGVKKSGFIPDVPALLSLVTIVLSTVILLTR</sequence>
<keyword evidence="9" id="KW-0406">Ion transport</keyword>
<keyword evidence="5" id="KW-0762">Sugar transport</keyword>
<feature type="domain" description="Polysaccharide export protein N-terminal" evidence="16">
    <location>
        <begin position="44"/>
        <end position="133"/>
    </location>
</feature>
<evidence type="ECO:0000256" key="13">
    <source>
        <dbReference type="ARBA" id="ARBA00023237"/>
    </source>
</evidence>
<dbReference type="Gene3D" id="3.10.560.10">
    <property type="entry name" value="Outer membrane lipoprotein wza domain like"/>
    <property type="match status" value="1"/>
</dbReference>
<evidence type="ECO:0000256" key="7">
    <source>
        <dbReference type="ARBA" id="ARBA00022729"/>
    </source>
</evidence>
<keyword evidence="3" id="KW-0813">Transport</keyword>
<dbReference type="PROSITE" id="PS51257">
    <property type="entry name" value="PROKAR_LIPOPROTEIN"/>
    <property type="match status" value="1"/>
</dbReference>
<evidence type="ECO:0000259" key="17">
    <source>
        <dbReference type="Pfam" id="PF22461"/>
    </source>
</evidence>
<feature type="transmembrane region" description="Helical" evidence="15">
    <location>
        <begin position="232"/>
        <end position="250"/>
    </location>
</feature>
<dbReference type="GO" id="GO:0015159">
    <property type="term" value="F:polysaccharide transmembrane transporter activity"/>
    <property type="evidence" value="ECO:0007669"/>
    <property type="project" value="InterPro"/>
</dbReference>
<evidence type="ECO:0000256" key="9">
    <source>
        <dbReference type="ARBA" id="ARBA00023065"/>
    </source>
</evidence>
<comment type="caution">
    <text evidence="18">The sequence shown here is derived from an EMBL/GenBank/DDBJ whole genome shotgun (WGS) entry which is preliminary data.</text>
</comment>
<dbReference type="GO" id="GO:0015288">
    <property type="term" value="F:porin activity"/>
    <property type="evidence" value="ECO:0007669"/>
    <property type="project" value="UniProtKB-KW"/>
</dbReference>
<keyword evidence="11 15" id="KW-0472">Membrane</keyword>
<dbReference type="Proteomes" id="UP000255317">
    <property type="component" value="Unassembled WGS sequence"/>
</dbReference>
<protein>
    <submittedName>
        <fullName evidence="18">Polysaccharide export outer membrane protein</fullName>
    </submittedName>
</protein>
<dbReference type="InterPro" id="IPR054765">
    <property type="entry name" value="SLBB_dom"/>
</dbReference>
<evidence type="ECO:0000256" key="1">
    <source>
        <dbReference type="ARBA" id="ARBA00004571"/>
    </source>
</evidence>
<dbReference type="PANTHER" id="PTHR33619:SF3">
    <property type="entry name" value="POLYSACCHARIDE EXPORT PROTEIN GFCE-RELATED"/>
    <property type="match status" value="1"/>
</dbReference>
<evidence type="ECO:0000256" key="15">
    <source>
        <dbReference type="SAM" id="Phobius"/>
    </source>
</evidence>
<evidence type="ECO:0000256" key="3">
    <source>
        <dbReference type="ARBA" id="ARBA00022448"/>
    </source>
</evidence>
<dbReference type="GO" id="GO:0006811">
    <property type="term" value="P:monoatomic ion transport"/>
    <property type="evidence" value="ECO:0007669"/>
    <property type="project" value="UniProtKB-KW"/>
</dbReference>
<reference evidence="18 19" key="1">
    <citation type="submission" date="2018-07" db="EMBL/GenBank/DDBJ databases">
        <title>Genomic Encyclopedia of Type Strains, Phase IV (KMG-IV): sequencing the most valuable type-strain genomes for metagenomic binning, comparative biology and taxonomic classification.</title>
        <authorList>
            <person name="Goeker M."/>
        </authorList>
    </citation>
    <scope>NUCLEOTIDE SEQUENCE [LARGE SCALE GENOMIC DNA]</scope>
    <source>
        <strain evidence="18 19">DSM 101478</strain>
    </source>
</reference>
<dbReference type="RefSeq" id="WP_115123521.1">
    <property type="nucleotide sequence ID" value="NZ_QRAO01000002.1"/>
</dbReference>
<keyword evidence="7" id="KW-0732">Signal</keyword>
<feature type="domain" description="SLBB" evidence="17">
    <location>
        <begin position="137"/>
        <end position="216"/>
    </location>
</feature>
<dbReference type="GO" id="GO:0046930">
    <property type="term" value="C:pore complex"/>
    <property type="evidence" value="ECO:0007669"/>
    <property type="project" value="UniProtKB-KW"/>
</dbReference>
<dbReference type="EMBL" id="QRAO01000002">
    <property type="protein sequence ID" value="RDK87338.1"/>
    <property type="molecule type" value="Genomic_DNA"/>
</dbReference>
<dbReference type="Pfam" id="PF02563">
    <property type="entry name" value="Poly_export"/>
    <property type="match status" value="1"/>
</dbReference>
<accession>A0A370QG44</accession>
<comment type="similarity">
    <text evidence="2">Belongs to the BexD/CtrA/VexA family.</text>
</comment>
<keyword evidence="13" id="KW-0998">Cell outer membrane</keyword>
<keyword evidence="12" id="KW-0564">Palmitate</keyword>
<keyword evidence="4" id="KW-1134">Transmembrane beta strand</keyword>
<keyword evidence="15" id="KW-1133">Transmembrane helix</keyword>
<dbReference type="GO" id="GO:0009279">
    <property type="term" value="C:cell outer membrane"/>
    <property type="evidence" value="ECO:0007669"/>
    <property type="project" value="UniProtKB-SubCell"/>
</dbReference>
<dbReference type="Pfam" id="PF22461">
    <property type="entry name" value="SLBB_2"/>
    <property type="match status" value="1"/>
</dbReference>
<evidence type="ECO:0000313" key="19">
    <source>
        <dbReference type="Proteomes" id="UP000255317"/>
    </source>
</evidence>
<dbReference type="OrthoDB" id="662756at2"/>
<dbReference type="InterPro" id="IPR049712">
    <property type="entry name" value="Poly_export"/>
</dbReference>
<keyword evidence="6 15" id="KW-0812">Transmembrane</keyword>
<evidence type="ECO:0000256" key="11">
    <source>
        <dbReference type="ARBA" id="ARBA00023136"/>
    </source>
</evidence>
<keyword evidence="14" id="KW-0449">Lipoprotein</keyword>
<evidence type="ECO:0000256" key="8">
    <source>
        <dbReference type="ARBA" id="ARBA00023047"/>
    </source>
</evidence>
<evidence type="ECO:0000256" key="5">
    <source>
        <dbReference type="ARBA" id="ARBA00022597"/>
    </source>
</evidence>
<organism evidence="18 19">
    <name type="scientific">Marinirhabdus gelatinilytica</name>
    <dbReference type="NCBI Taxonomy" id="1703343"/>
    <lineage>
        <taxon>Bacteria</taxon>
        <taxon>Pseudomonadati</taxon>
        <taxon>Bacteroidota</taxon>
        <taxon>Flavobacteriia</taxon>
        <taxon>Flavobacteriales</taxon>
        <taxon>Flavobacteriaceae</taxon>
    </lineage>
</organism>
<dbReference type="AlphaFoldDB" id="A0A370QG44"/>
<comment type="subcellular location">
    <subcellularLocation>
        <location evidence="1">Cell outer membrane</location>
        <topology evidence="1">Multi-pass membrane protein</topology>
    </subcellularLocation>
</comment>
<evidence type="ECO:0000313" key="18">
    <source>
        <dbReference type="EMBL" id="RDK87338.1"/>
    </source>
</evidence>
<evidence type="ECO:0000256" key="4">
    <source>
        <dbReference type="ARBA" id="ARBA00022452"/>
    </source>
</evidence>
<proteinExistence type="inferred from homology"/>
<keyword evidence="10" id="KW-0626">Porin</keyword>